<accession>A0A1G2PWS9</accession>
<evidence type="ECO:0000256" key="1">
    <source>
        <dbReference type="SAM" id="MobiDB-lite"/>
    </source>
</evidence>
<proteinExistence type="predicted"/>
<dbReference type="AlphaFoldDB" id="A0A1G2PWS9"/>
<dbReference type="EMBL" id="MHSW01000012">
    <property type="protein sequence ID" value="OHA52219.1"/>
    <property type="molecule type" value="Genomic_DNA"/>
</dbReference>
<sequence>MENPRFLKEKYDLHNAPEVAQAAERTESKAGERVPQDPEARIQNYLDRLERLALDPAKEQRRTMFANEPRPRAIGLLREMVMNKYVRPNKEKMAEGAARVEERAARELGIGAHYGEQELEQRGEIAVKDLEKSLDNWISYLSDANEPYPTWFRYYAFRNVLDLGDYDKDKGEFTKRSQGSTRLFPEIDRGALAYVQEIIEASKDPEMLERLQKAQRITGTPEDQMITKEKAVNFAKLSFAKQYVEGIKQAGEITLEMREETRGKWAKYQQGTDPTALWASLQNKGTAWCTKGFATAETQLNNGDFYVYYTNDSQGTPSIPRIAIRMQEDSIFEVRGVADNQQNLEGNMIDIAEEKMKELPGAEKYRKTSADMKTLTAIEIKMKADEALTKDDLIFLYELNAPIEGFGYDVDPRIKELRSQRNPEEDMPIVFECTREQIAHTSQQINETTRVYVGKLEPGIFDKLQQYNIEHIYTKFPENRIRKETIEIGGKDVEILIREMRKKHININDYAMDMLESKDFTVLEETEDVVLVRLKVGDLGFPQNKYPTTDEIYTRIQELELELCPAEVGPRYCLQYTDQPVGEWFLIGMKQIAGRNGSPSVFNLGRNGGGLWLLDAWTEPSGEWRPDNEFTFRLRKLGNLET</sequence>
<comment type="caution">
    <text evidence="2">The sequence shown here is derived from an EMBL/GenBank/DDBJ whole genome shotgun (WGS) entry which is preliminary data.</text>
</comment>
<feature type="compositionally biased region" description="Basic and acidic residues" evidence="1">
    <location>
        <begin position="24"/>
        <end position="38"/>
    </location>
</feature>
<evidence type="ECO:0000313" key="3">
    <source>
        <dbReference type="Proteomes" id="UP000176951"/>
    </source>
</evidence>
<feature type="region of interest" description="Disordered" evidence="1">
    <location>
        <begin position="1"/>
        <end position="38"/>
    </location>
</feature>
<feature type="compositionally biased region" description="Basic and acidic residues" evidence="1">
    <location>
        <begin position="1"/>
        <end position="15"/>
    </location>
</feature>
<dbReference type="Proteomes" id="UP000176951">
    <property type="component" value="Unassembled WGS sequence"/>
</dbReference>
<organism evidence="2 3">
    <name type="scientific">Candidatus Terrybacteria bacterium RIFCSPLOWO2_01_FULL_40_23</name>
    <dbReference type="NCBI Taxonomy" id="1802366"/>
    <lineage>
        <taxon>Bacteria</taxon>
        <taxon>Candidatus Terryibacteriota</taxon>
    </lineage>
</organism>
<gene>
    <name evidence="2" type="ORF">A3A97_04925</name>
</gene>
<reference evidence="2 3" key="1">
    <citation type="journal article" date="2016" name="Nat. Commun.">
        <title>Thousands of microbial genomes shed light on interconnected biogeochemical processes in an aquifer system.</title>
        <authorList>
            <person name="Anantharaman K."/>
            <person name="Brown C.T."/>
            <person name="Hug L.A."/>
            <person name="Sharon I."/>
            <person name="Castelle C.J."/>
            <person name="Probst A.J."/>
            <person name="Thomas B.C."/>
            <person name="Singh A."/>
            <person name="Wilkins M.J."/>
            <person name="Karaoz U."/>
            <person name="Brodie E.L."/>
            <person name="Williams K.H."/>
            <person name="Hubbard S.S."/>
            <person name="Banfield J.F."/>
        </authorList>
    </citation>
    <scope>NUCLEOTIDE SEQUENCE [LARGE SCALE GENOMIC DNA]</scope>
</reference>
<protein>
    <submittedName>
        <fullName evidence="2">Uncharacterized protein</fullName>
    </submittedName>
</protein>
<evidence type="ECO:0000313" key="2">
    <source>
        <dbReference type="EMBL" id="OHA52219.1"/>
    </source>
</evidence>
<name>A0A1G2PWS9_9BACT</name>